<dbReference type="Pfam" id="PF01327">
    <property type="entry name" value="Pep_deformylase"/>
    <property type="match status" value="1"/>
</dbReference>
<dbReference type="InterPro" id="IPR023635">
    <property type="entry name" value="Peptide_deformylase"/>
</dbReference>
<reference evidence="3 4" key="1">
    <citation type="submission" date="2022-02" db="EMBL/GenBank/DDBJ databases">
        <title>Draft genome sequence of Mezorhizobium retamae strain IRAMC:0171 isolated from Retama raetam nodules.</title>
        <authorList>
            <person name="Bengaied R."/>
            <person name="Sbissi I."/>
            <person name="Huber K."/>
            <person name="Ghodbane F."/>
            <person name="Nouioui I."/>
            <person name="Tarhouni M."/>
            <person name="Gtari M."/>
        </authorList>
    </citation>
    <scope>NUCLEOTIDE SEQUENCE [LARGE SCALE GENOMIC DNA]</scope>
    <source>
        <strain evidence="3 4">IRAMC:0171</strain>
    </source>
</reference>
<comment type="function">
    <text evidence="2">Removes the formyl group from the N-terminal Met of newly synthesized proteins. Requires at least a dipeptide for an efficient rate of reaction. N-terminal L-methionine is a prerequisite for activity but the enzyme has broad specificity at other positions.</text>
</comment>
<feature type="binding site" evidence="2">
    <location>
        <position position="137"/>
    </location>
    <ligand>
        <name>Fe cation</name>
        <dbReference type="ChEBI" id="CHEBI:24875"/>
    </ligand>
</feature>
<feature type="active site" evidence="2">
    <location>
        <position position="138"/>
    </location>
</feature>
<keyword evidence="2" id="KW-0408">Iron</keyword>
<feature type="binding site" evidence="2">
    <location>
        <position position="94"/>
    </location>
    <ligand>
        <name>Fe cation</name>
        <dbReference type="ChEBI" id="CHEBI:24875"/>
    </ligand>
</feature>
<dbReference type="InterPro" id="IPR036821">
    <property type="entry name" value="Peptide_deformylase_sf"/>
</dbReference>
<evidence type="ECO:0000313" key="4">
    <source>
        <dbReference type="Proteomes" id="UP001201701"/>
    </source>
</evidence>
<protein>
    <recommendedName>
        <fullName evidence="2">Peptide deformylase</fullName>
        <shortName evidence="2">PDF</shortName>
        <ecNumber evidence="2">3.5.1.88</ecNumber>
    </recommendedName>
    <alternativeName>
        <fullName evidence="2">Polypeptide deformylase</fullName>
    </alternativeName>
</protein>
<evidence type="ECO:0000256" key="2">
    <source>
        <dbReference type="HAMAP-Rule" id="MF_00163"/>
    </source>
</evidence>
<comment type="similarity">
    <text evidence="1 2">Belongs to the polypeptide deformylase family.</text>
</comment>
<sequence length="162" mass="17934">MPVREVVLIGDPRLRQVALAVDLAKHDWRPDAIDLADTLADLKGRLGFGRGLAGPQIGSPWRLIAFECRLGSFVAVNPHITWRSEEAFSVLDDCFSIPGRKVPVMRSRSVTLQCLDLDGQARVFERLEPDLAELVQHEVDHLDGILMVDRTVSEGGRGGVDR</sequence>
<keyword evidence="2" id="KW-0648">Protein biosynthesis</keyword>
<evidence type="ECO:0000313" key="3">
    <source>
        <dbReference type="EMBL" id="MCG7507505.1"/>
    </source>
</evidence>
<dbReference type="PIRSF" id="PIRSF004749">
    <property type="entry name" value="Pep_def"/>
    <property type="match status" value="1"/>
</dbReference>
<comment type="catalytic activity">
    <reaction evidence="2">
        <text>N-terminal N-formyl-L-methionyl-[peptide] + H2O = N-terminal L-methionyl-[peptide] + formate</text>
        <dbReference type="Rhea" id="RHEA:24420"/>
        <dbReference type="Rhea" id="RHEA-COMP:10639"/>
        <dbReference type="Rhea" id="RHEA-COMP:10640"/>
        <dbReference type="ChEBI" id="CHEBI:15377"/>
        <dbReference type="ChEBI" id="CHEBI:15740"/>
        <dbReference type="ChEBI" id="CHEBI:49298"/>
        <dbReference type="ChEBI" id="CHEBI:64731"/>
        <dbReference type="EC" id="3.5.1.88"/>
    </reaction>
</comment>
<accession>A0ABS9QJA8</accession>
<dbReference type="PANTHER" id="PTHR10458">
    <property type="entry name" value="PEPTIDE DEFORMYLASE"/>
    <property type="match status" value="1"/>
</dbReference>
<keyword evidence="2" id="KW-0378">Hydrolase</keyword>
<proteinExistence type="inferred from homology"/>
<comment type="caution">
    <text evidence="3">The sequence shown here is derived from an EMBL/GenBank/DDBJ whole genome shotgun (WGS) entry which is preliminary data.</text>
</comment>
<dbReference type="Proteomes" id="UP001201701">
    <property type="component" value="Unassembled WGS sequence"/>
</dbReference>
<name>A0ABS9QJA8_9HYPH</name>
<dbReference type="RefSeq" id="WP_239368715.1">
    <property type="nucleotide sequence ID" value="NZ_JAKREW010000025.1"/>
</dbReference>
<comment type="cofactor">
    <cofactor evidence="2">
        <name>Fe(2+)</name>
        <dbReference type="ChEBI" id="CHEBI:29033"/>
    </cofactor>
    <text evidence="2">Binds 1 Fe(2+) ion.</text>
</comment>
<keyword evidence="2" id="KW-0479">Metal-binding</keyword>
<evidence type="ECO:0000256" key="1">
    <source>
        <dbReference type="ARBA" id="ARBA00010759"/>
    </source>
</evidence>
<dbReference type="HAMAP" id="MF_00163">
    <property type="entry name" value="Pep_deformylase"/>
    <property type="match status" value="1"/>
</dbReference>
<dbReference type="PRINTS" id="PR01576">
    <property type="entry name" value="PDEFORMYLASE"/>
</dbReference>
<dbReference type="Gene3D" id="3.90.45.10">
    <property type="entry name" value="Peptide deformylase"/>
    <property type="match status" value="1"/>
</dbReference>
<dbReference type="SUPFAM" id="SSF56420">
    <property type="entry name" value="Peptide deformylase"/>
    <property type="match status" value="1"/>
</dbReference>
<dbReference type="EMBL" id="JAKREW010000025">
    <property type="protein sequence ID" value="MCG7507505.1"/>
    <property type="molecule type" value="Genomic_DNA"/>
</dbReference>
<dbReference type="EC" id="3.5.1.88" evidence="2"/>
<keyword evidence="4" id="KW-1185">Reference proteome</keyword>
<feature type="binding site" evidence="2">
    <location>
        <position position="141"/>
    </location>
    <ligand>
        <name>Fe cation</name>
        <dbReference type="ChEBI" id="CHEBI:24875"/>
    </ligand>
</feature>
<dbReference type="PANTHER" id="PTHR10458:SF22">
    <property type="entry name" value="PEPTIDE DEFORMYLASE"/>
    <property type="match status" value="1"/>
</dbReference>
<organism evidence="3 4">
    <name type="scientific">Mesorhizobium retamae</name>
    <dbReference type="NCBI Taxonomy" id="2912854"/>
    <lineage>
        <taxon>Bacteria</taxon>
        <taxon>Pseudomonadati</taxon>
        <taxon>Pseudomonadota</taxon>
        <taxon>Alphaproteobacteria</taxon>
        <taxon>Hyphomicrobiales</taxon>
        <taxon>Phyllobacteriaceae</taxon>
        <taxon>Mesorhizobium</taxon>
    </lineage>
</organism>
<gene>
    <name evidence="2" type="primary">def</name>
    <name evidence="3" type="ORF">L4923_20930</name>
</gene>